<dbReference type="SUPFAM" id="SSF55550">
    <property type="entry name" value="SH2 domain"/>
    <property type="match status" value="1"/>
</dbReference>
<dbReference type="AlphaFoldDB" id="A0A1I7X6V2"/>
<evidence type="ECO:0000313" key="3">
    <source>
        <dbReference type="WBParaSite" id="Hba_13161"/>
    </source>
</evidence>
<name>A0A1I7X6V2_HETBA</name>
<organism evidence="2 3">
    <name type="scientific">Heterorhabditis bacteriophora</name>
    <name type="common">Entomopathogenic nematode worm</name>
    <dbReference type="NCBI Taxonomy" id="37862"/>
    <lineage>
        <taxon>Eukaryota</taxon>
        <taxon>Metazoa</taxon>
        <taxon>Ecdysozoa</taxon>
        <taxon>Nematoda</taxon>
        <taxon>Chromadorea</taxon>
        <taxon>Rhabditida</taxon>
        <taxon>Rhabditina</taxon>
        <taxon>Rhabditomorpha</taxon>
        <taxon>Strongyloidea</taxon>
        <taxon>Heterorhabditidae</taxon>
        <taxon>Heterorhabditis</taxon>
    </lineage>
</organism>
<keyword evidence="2" id="KW-1185">Reference proteome</keyword>
<dbReference type="InterPro" id="IPR036860">
    <property type="entry name" value="SH2_dom_sf"/>
</dbReference>
<proteinExistence type="predicted"/>
<dbReference type="Gene3D" id="3.30.505.10">
    <property type="entry name" value="SH2 domain"/>
    <property type="match status" value="1"/>
</dbReference>
<evidence type="ECO:0000256" key="1">
    <source>
        <dbReference type="SAM" id="MobiDB-lite"/>
    </source>
</evidence>
<reference evidence="3" key="1">
    <citation type="submission" date="2016-11" db="UniProtKB">
        <authorList>
            <consortium name="WormBaseParasite"/>
        </authorList>
    </citation>
    <scope>IDENTIFICATION</scope>
</reference>
<dbReference type="Proteomes" id="UP000095283">
    <property type="component" value="Unplaced"/>
</dbReference>
<feature type="compositionally biased region" description="Basic and acidic residues" evidence="1">
    <location>
        <begin position="13"/>
        <end position="25"/>
    </location>
</feature>
<protein>
    <submittedName>
        <fullName evidence="3">SH2 domain-containing protein</fullName>
    </submittedName>
</protein>
<feature type="compositionally biased region" description="Polar residues" evidence="1">
    <location>
        <begin position="26"/>
        <end position="40"/>
    </location>
</feature>
<accession>A0A1I7X6V2</accession>
<evidence type="ECO:0000313" key="2">
    <source>
        <dbReference type="Proteomes" id="UP000095283"/>
    </source>
</evidence>
<feature type="region of interest" description="Disordered" evidence="1">
    <location>
        <begin position="1"/>
        <end position="55"/>
    </location>
</feature>
<dbReference type="WBParaSite" id="Hba_13161">
    <property type="protein sequence ID" value="Hba_13161"/>
    <property type="gene ID" value="Hba_13161"/>
</dbReference>
<sequence>MNSEPRGSASPEKGGDAEDKEKNTCSKDSGGNRSSINTGSGACGSSGINQPKLDGLDERSLKEIRKSVVEQQLTSFVDEATEGMLSDLEKEPWFHGALPMEDISSLVQHKGDFLLRTLDGDHERAAMLYGRSRVSNETNGMMFHTFISKTERFMSFSERN</sequence>